<organism evidence="2 3">
    <name type="scientific">Scleroderma citrinum Foug A</name>
    <dbReference type="NCBI Taxonomy" id="1036808"/>
    <lineage>
        <taxon>Eukaryota</taxon>
        <taxon>Fungi</taxon>
        <taxon>Dikarya</taxon>
        <taxon>Basidiomycota</taxon>
        <taxon>Agaricomycotina</taxon>
        <taxon>Agaricomycetes</taxon>
        <taxon>Agaricomycetidae</taxon>
        <taxon>Boletales</taxon>
        <taxon>Sclerodermatineae</taxon>
        <taxon>Sclerodermataceae</taxon>
        <taxon>Scleroderma</taxon>
    </lineage>
</organism>
<dbReference type="Proteomes" id="UP000053989">
    <property type="component" value="Unassembled WGS sequence"/>
</dbReference>
<dbReference type="AlphaFoldDB" id="A0A0C3E2N0"/>
<dbReference type="EMBL" id="KN822043">
    <property type="protein sequence ID" value="KIM62316.1"/>
    <property type="molecule type" value="Genomic_DNA"/>
</dbReference>
<accession>A0A0C3E2N0</accession>
<dbReference type="InParanoid" id="A0A0C3E2N0"/>
<dbReference type="GO" id="GO:0005525">
    <property type="term" value="F:GTP binding"/>
    <property type="evidence" value="ECO:0007669"/>
    <property type="project" value="InterPro"/>
</dbReference>
<dbReference type="CDD" id="cd00882">
    <property type="entry name" value="Ras_like_GTPase"/>
    <property type="match status" value="1"/>
</dbReference>
<keyword evidence="3" id="KW-1185">Reference proteome</keyword>
<dbReference type="Gene3D" id="3.40.50.300">
    <property type="entry name" value="P-loop containing nucleotide triphosphate hydrolases"/>
    <property type="match status" value="1"/>
</dbReference>
<reference evidence="3" key="2">
    <citation type="submission" date="2015-01" db="EMBL/GenBank/DDBJ databases">
        <title>Evolutionary Origins and Diversification of the Mycorrhizal Mutualists.</title>
        <authorList>
            <consortium name="DOE Joint Genome Institute"/>
            <consortium name="Mycorrhizal Genomics Consortium"/>
            <person name="Kohler A."/>
            <person name="Kuo A."/>
            <person name="Nagy L.G."/>
            <person name="Floudas D."/>
            <person name="Copeland A."/>
            <person name="Barry K.W."/>
            <person name="Cichocki N."/>
            <person name="Veneault-Fourrey C."/>
            <person name="LaButti K."/>
            <person name="Lindquist E.A."/>
            <person name="Lipzen A."/>
            <person name="Lundell T."/>
            <person name="Morin E."/>
            <person name="Murat C."/>
            <person name="Riley R."/>
            <person name="Ohm R."/>
            <person name="Sun H."/>
            <person name="Tunlid A."/>
            <person name="Henrissat B."/>
            <person name="Grigoriev I.V."/>
            <person name="Hibbett D.S."/>
            <person name="Martin F."/>
        </authorList>
    </citation>
    <scope>NUCLEOTIDE SEQUENCE [LARGE SCALE GENOMIC DNA]</scope>
    <source>
        <strain evidence="3">Foug A</strain>
    </source>
</reference>
<dbReference type="Pfam" id="PF01926">
    <property type="entry name" value="MMR_HSR1"/>
    <property type="match status" value="1"/>
</dbReference>
<dbReference type="HOGENOM" id="CLU_023805_1_1_1"/>
<protein>
    <recommendedName>
        <fullName evidence="1">G domain-containing protein</fullName>
    </recommendedName>
</protein>
<feature type="domain" description="G" evidence="1">
    <location>
        <begin position="17"/>
        <end position="144"/>
    </location>
</feature>
<dbReference type="SUPFAM" id="SSF52540">
    <property type="entry name" value="P-loop containing nucleoside triphosphate hydrolases"/>
    <property type="match status" value="1"/>
</dbReference>
<proteinExistence type="predicted"/>
<name>A0A0C3E2N0_9AGAM</name>
<sequence>MGCARVREHFGRFGRLRILVIGRANAGKTTLLQRICNTTEFPEIFNAKGEKRGDHDIENELIFKSNPGVIFHDSQGFESGSLSEWELVRRFIMARAVEKEFEKQIHVIWFCIPLSESERPIVAAEERFFESTAGNVPVITVLTKADTLQGRAIGQLRDEGMQMKEAFSRAGELAKQILIEARAKIESLLSGCKYPPKAYVTMASKYSLPFVWGLTSHSTGMN</sequence>
<evidence type="ECO:0000313" key="2">
    <source>
        <dbReference type="EMBL" id="KIM62316.1"/>
    </source>
</evidence>
<dbReference type="STRING" id="1036808.A0A0C3E2N0"/>
<dbReference type="OrthoDB" id="59699at2759"/>
<dbReference type="InterPro" id="IPR006073">
    <property type="entry name" value="GTP-bd"/>
</dbReference>
<evidence type="ECO:0000259" key="1">
    <source>
        <dbReference type="Pfam" id="PF01926"/>
    </source>
</evidence>
<reference evidence="2 3" key="1">
    <citation type="submission" date="2014-04" db="EMBL/GenBank/DDBJ databases">
        <authorList>
            <consortium name="DOE Joint Genome Institute"/>
            <person name="Kuo A."/>
            <person name="Kohler A."/>
            <person name="Nagy L.G."/>
            <person name="Floudas D."/>
            <person name="Copeland A."/>
            <person name="Barry K.W."/>
            <person name="Cichocki N."/>
            <person name="Veneault-Fourrey C."/>
            <person name="LaButti K."/>
            <person name="Lindquist E.A."/>
            <person name="Lipzen A."/>
            <person name="Lundell T."/>
            <person name="Morin E."/>
            <person name="Murat C."/>
            <person name="Sun H."/>
            <person name="Tunlid A."/>
            <person name="Henrissat B."/>
            <person name="Grigoriev I.V."/>
            <person name="Hibbett D.S."/>
            <person name="Martin F."/>
            <person name="Nordberg H.P."/>
            <person name="Cantor M.N."/>
            <person name="Hua S.X."/>
        </authorList>
    </citation>
    <scope>NUCLEOTIDE SEQUENCE [LARGE SCALE GENOMIC DNA]</scope>
    <source>
        <strain evidence="2 3">Foug A</strain>
    </source>
</reference>
<dbReference type="InterPro" id="IPR027417">
    <property type="entry name" value="P-loop_NTPase"/>
</dbReference>
<evidence type="ECO:0000313" key="3">
    <source>
        <dbReference type="Proteomes" id="UP000053989"/>
    </source>
</evidence>
<gene>
    <name evidence="2" type="ORF">SCLCIDRAFT_119883</name>
</gene>